<dbReference type="VEuPathDB" id="TriTrypDB:ADEAN_000437400"/>
<proteinExistence type="predicted"/>
<sequence length="236" mass="28257">MQQREKENEATQSKWLAEKELELRKKCEVERDLAIQKVIQKLEEEHLRSLTLTQNNDDVLRERYSQLTRDKERLQVELHLVREQLQQAQALEKERKKEYETLKEAAVYTQEREAAVEARVRAERQHEETLQQQAWQQQLAAQQSTHVKEVYSLQEQLQTLKEELTQAQQQKETQLRQLDQQHYAVLTEINEKMLVTLTQRDTTIHTLKDRITGLEEAIRVRDRELERHGSLLKMIE</sequence>
<gene>
    <name evidence="2" type="ORF">ADEAN_000437400</name>
</gene>
<name>A0A7G2CAS6_9TRYP</name>
<dbReference type="EMBL" id="LR877151">
    <property type="protein sequence ID" value="CAD2216896.1"/>
    <property type="molecule type" value="Genomic_DNA"/>
</dbReference>
<feature type="coiled-coil region" evidence="1">
    <location>
        <begin position="57"/>
        <end position="181"/>
    </location>
</feature>
<dbReference type="Proteomes" id="UP000515908">
    <property type="component" value="Chromosome 07"/>
</dbReference>
<evidence type="ECO:0000313" key="3">
    <source>
        <dbReference type="Proteomes" id="UP000515908"/>
    </source>
</evidence>
<evidence type="ECO:0000313" key="2">
    <source>
        <dbReference type="EMBL" id="CAD2216896.1"/>
    </source>
</evidence>
<protein>
    <submittedName>
        <fullName evidence="2">Uncharacterized protein</fullName>
    </submittedName>
</protein>
<keyword evidence="3" id="KW-1185">Reference proteome</keyword>
<keyword evidence="1" id="KW-0175">Coiled coil</keyword>
<evidence type="ECO:0000256" key="1">
    <source>
        <dbReference type="SAM" id="Coils"/>
    </source>
</evidence>
<organism evidence="2 3">
    <name type="scientific">Angomonas deanei</name>
    <dbReference type="NCBI Taxonomy" id="59799"/>
    <lineage>
        <taxon>Eukaryota</taxon>
        <taxon>Discoba</taxon>
        <taxon>Euglenozoa</taxon>
        <taxon>Kinetoplastea</taxon>
        <taxon>Metakinetoplastina</taxon>
        <taxon>Trypanosomatida</taxon>
        <taxon>Trypanosomatidae</taxon>
        <taxon>Strigomonadinae</taxon>
        <taxon>Angomonas</taxon>
    </lineage>
</organism>
<accession>A0A7G2CAS6</accession>
<dbReference type="AlphaFoldDB" id="A0A7G2CAS6"/>
<reference evidence="2 3" key="1">
    <citation type="submission" date="2020-08" db="EMBL/GenBank/DDBJ databases">
        <authorList>
            <person name="Newling K."/>
            <person name="Davey J."/>
            <person name="Forrester S."/>
        </authorList>
    </citation>
    <scope>NUCLEOTIDE SEQUENCE [LARGE SCALE GENOMIC DNA]</scope>
    <source>
        <strain evidence="3">Crithidia deanei Carvalho (ATCC PRA-265)</strain>
    </source>
</reference>